<sequence>MLSSGKINYIPEDILVRLPAAAGAVVIVLGTALYSYWGYGYGFLFKPFELDLSLFGMVRIALSCVAALLLFRALRPSLKDVPDRSSGYAADTLMAGAMAIAAGLLVLVSLVMVFSPEILGPMIEETQPIAAVTDFLLAGAVLTLLATAWRLRASGHFMLFGRIPGFGVLIGLALVTFVLLMEEMSYGQHWLGFGTPEELFAGNIQNETNLHNFYTHRFEAVYYTIAVGCFVVLPWMWPLLARVPLLRDHADYAPPLWMAILAMPVCTLIFEAWHILIFQVYFFLGLFICLHIARQQNWKIRFGLYLLALIYASSQVIFLAEGSELLRGYELSEIRELYIGFSLLAYSLVLYQRAVAVRAQPANADFKSNTASV</sequence>
<dbReference type="Proteomes" id="UP001430804">
    <property type="component" value="Unassembled WGS sequence"/>
</dbReference>
<feature type="transmembrane region" description="Helical" evidence="1">
    <location>
        <begin position="220"/>
        <end position="240"/>
    </location>
</feature>
<accession>A0ABS6WM23</accession>
<proteinExistence type="predicted"/>
<dbReference type="EMBL" id="JAHWQX010000002">
    <property type="protein sequence ID" value="MBW3097011.1"/>
    <property type="molecule type" value="Genomic_DNA"/>
</dbReference>
<feature type="transmembrane region" description="Helical" evidence="1">
    <location>
        <begin position="14"/>
        <end position="37"/>
    </location>
</feature>
<feature type="transmembrane region" description="Helical" evidence="1">
    <location>
        <begin position="252"/>
        <end position="270"/>
    </location>
</feature>
<reference evidence="2" key="1">
    <citation type="submission" date="2021-07" db="EMBL/GenBank/DDBJ databases">
        <title>Pseudohoeflea marina sp. nov. a polyhydroxyalcanoate-producing bacterium.</title>
        <authorList>
            <person name="Zheng W."/>
            <person name="Yu S."/>
            <person name="Huang Y."/>
        </authorList>
    </citation>
    <scope>NUCLEOTIDE SEQUENCE</scope>
    <source>
        <strain evidence="2">DP4N28-3</strain>
    </source>
</reference>
<feature type="transmembrane region" description="Helical" evidence="1">
    <location>
        <begin position="52"/>
        <end position="71"/>
    </location>
</feature>
<gene>
    <name evidence="2" type="ORF">KY465_06940</name>
</gene>
<keyword evidence="1" id="KW-0472">Membrane</keyword>
<comment type="caution">
    <text evidence="2">The sequence shown here is derived from an EMBL/GenBank/DDBJ whole genome shotgun (WGS) entry which is preliminary data.</text>
</comment>
<evidence type="ECO:0000256" key="1">
    <source>
        <dbReference type="SAM" id="Phobius"/>
    </source>
</evidence>
<feature type="transmembrane region" description="Helical" evidence="1">
    <location>
        <begin position="300"/>
        <end position="318"/>
    </location>
</feature>
<feature type="transmembrane region" description="Helical" evidence="1">
    <location>
        <begin position="129"/>
        <end position="151"/>
    </location>
</feature>
<protein>
    <recommendedName>
        <fullName evidence="4">DUF2157 domain-containing protein</fullName>
    </recommendedName>
</protein>
<feature type="transmembrane region" description="Helical" evidence="1">
    <location>
        <begin position="92"/>
        <end position="114"/>
    </location>
</feature>
<evidence type="ECO:0000313" key="3">
    <source>
        <dbReference type="Proteomes" id="UP001430804"/>
    </source>
</evidence>
<organism evidence="2 3">
    <name type="scientific">Pseudohoeflea coraliihabitans</name>
    <dbReference type="NCBI Taxonomy" id="2860393"/>
    <lineage>
        <taxon>Bacteria</taxon>
        <taxon>Pseudomonadati</taxon>
        <taxon>Pseudomonadota</taxon>
        <taxon>Alphaproteobacteria</taxon>
        <taxon>Hyphomicrobiales</taxon>
        <taxon>Rhizobiaceae</taxon>
        <taxon>Pseudohoeflea</taxon>
    </lineage>
</organism>
<evidence type="ECO:0000313" key="2">
    <source>
        <dbReference type="EMBL" id="MBW3097011.1"/>
    </source>
</evidence>
<dbReference type="RefSeq" id="WP_219200959.1">
    <property type="nucleotide sequence ID" value="NZ_JAHWQX010000002.1"/>
</dbReference>
<keyword evidence="1" id="KW-1133">Transmembrane helix</keyword>
<feature type="transmembrane region" description="Helical" evidence="1">
    <location>
        <begin position="338"/>
        <end position="357"/>
    </location>
</feature>
<feature type="transmembrane region" description="Helical" evidence="1">
    <location>
        <begin position="163"/>
        <end position="181"/>
    </location>
</feature>
<evidence type="ECO:0008006" key="4">
    <source>
        <dbReference type="Google" id="ProtNLM"/>
    </source>
</evidence>
<keyword evidence="3" id="KW-1185">Reference proteome</keyword>
<name>A0ABS6WM23_9HYPH</name>
<keyword evidence="1" id="KW-0812">Transmembrane</keyword>